<sequence>MYSPVNSVDDNSLSNLETTFSKSFHIHDAEKSEHASEGGDDCDVVKGNYFGGIIQQETKLDEKCLKKCATLAYPDMIPPSYAEGEISLTESLSDNSKPQSYSSLPTHLKLVSAMKGGREKQGLRMKLNVKWAPDVYDPIPTSVSHSVISNKHHKSRNKKSEKNVKSKRGSYARGVSGKDKQFRRATGTSDKCYRSLVSRNKAKESSIGLDTFDANQDPFCGTSFLNKPVTREHFSVAEAQ</sequence>
<keyword evidence="3" id="KW-1185">Reference proteome</keyword>
<evidence type="ECO:0000313" key="2">
    <source>
        <dbReference type="EMBL" id="KAF7818523.1"/>
    </source>
</evidence>
<reference evidence="2" key="1">
    <citation type="submission" date="2020-09" db="EMBL/GenBank/DDBJ databases">
        <title>Genome-Enabled Discovery of Anthraquinone Biosynthesis in Senna tora.</title>
        <authorList>
            <person name="Kang S.-H."/>
            <person name="Pandey R.P."/>
            <person name="Lee C.-M."/>
            <person name="Sim J.-S."/>
            <person name="Jeong J.-T."/>
            <person name="Choi B.-S."/>
            <person name="Jung M."/>
            <person name="Ginzburg D."/>
            <person name="Zhao K."/>
            <person name="Won S.Y."/>
            <person name="Oh T.-J."/>
            <person name="Yu Y."/>
            <person name="Kim N.-H."/>
            <person name="Lee O.R."/>
            <person name="Lee T.-H."/>
            <person name="Bashyal P."/>
            <person name="Kim T.-S."/>
            <person name="Lee W.-H."/>
            <person name="Kawkins C."/>
            <person name="Kim C.-K."/>
            <person name="Kim J.S."/>
            <person name="Ahn B.O."/>
            <person name="Rhee S.Y."/>
            <person name="Sohng J.K."/>
        </authorList>
    </citation>
    <scope>NUCLEOTIDE SEQUENCE</scope>
    <source>
        <tissue evidence="2">Leaf</tissue>
    </source>
</reference>
<name>A0A834WF06_9FABA</name>
<organism evidence="2 3">
    <name type="scientific">Senna tora</name>
    <dbReference type="NCBI Taxonomy" id="362788"/>
    <lineage>
        <taxon>Eukaryota</taxon>
        <taxon>Viridiplantae</taxon>
        <taxon>Streptophyta</taxon>
        <taxon>Embryophyta</taxon>
        <taxon>Tracheophyta</taxon>
        <taxon>Spermatophyta</taxon>
        <taxon>Magnoliopsida</taxon>
        <taxon>eudicotyledons</taxon>
        <taxon>Gunneridae</taxon>
        <taxon>Pentapetalae</taxon>
        <taxon>rosids</taxon>
        <taxon>fabids</taxon>
        <taxon>Fabales</taxon>
        <taxon>Fabaceae</taxon>
        <taxon>Caesalpinioideae</taxon>
        <taxon>Cassia clade</taxon>
        <taxon>Senna</taxon>
    </lineage>
</organism>
<evidence type="ECO:0000313" key="3">
    <source>
        <dbReference type="Proteomes" id="UP000634136"/>
    </source>
</evidence>
<evidence type="ECO:0000256" key="1">
    <source>
        <dbReference type="SAM" id="MobiDB-lite"/>
    </source>
</evidence>
<dbReference type="PANTHER" id="PTHR34952:SF2">
    <property type="entry name" value="OS05G0113500 PROTEIN"/>
    <property type="match status" value="1"/>
</dbReference>
<protein>
    <submittedName>
        <fullName evidence="2">BRI1-KD interacting protein</fullName>
    </submittedName>
</protein>
<feature type="region of interest" description="Disordered" evidence="1">
    <location>
        <begin position="142"/>
        <end position="186"/>
    </location>
</feature>
<comment type="caution">
    <text evidence="2">The sequence shown here is derived from an EMBL/GenBank/DDBJ whole genome shotgun (WGS) entry which is preliminary data.</text>
</comment>
<dbReference type="PANTHER" id="PTHR34952">
    <property type="entry name" value="OS05G0113500 PROTEIN"/>
    <property type="match status" value="1"/>
</dbReference>
<dbReference type="Proteomes" id="UP000634136">
    <property type="component" value="Unassembled WGS sequence"/>
</dbReference>
<accession>A0A834WF06</accession>
<proteinExistence type="predicted"/>
<dbReference type="AlphaFoldDB" id="A0A834WF06"/>
<dbReference type="EMBL" id="JAAIUW010000008">
    <property type="protein sequence ID" value="KAF7818523.1"/>
    <property type="molecule type" value="Genomic_DNA"/>
</dbReference>
<dbReference type="OrthoDB" id="2016966at2759"/>
<gene>
    <name evidence="2" type="ORF">G2W53_023978</name>
</gene>